<gene>
    <name evidence="3" type="ORF">J1778_03670</name>
</gene>
<feature type="region of interest" description="Disordered" evidence="1">
    <location>
        <begin position="1"/>
        <end position="23"/>
    </location>
</feature>
<proteinExistence type="predicted"/>
<reference evidence="3 4" key="1">
    <citation type="submission" date="2021-03" db="EMBL/GenBank/DDBJ databases">
        <title>Five novel Rahnella species.</title>
        <authorList>
            <person name="Brady C."/>
            <person name="Asselin J."/>
            <person name="Beer S."/>
            <person name="Bruberg M.B."/>
            <person name="Crampton B."/>
            <person name="Venter S."/>
            <person name="Arnold D."/>
            <person name="Denman S."/>
        </authorList>
    </citation>
    <scope>NUCLEOTIDE SEQUENCE [LARGE SCALE GENOMIC DNA]</scope>
    <source>
        <strain evidence="3 4">H11b</strain>
    </source>
</reference>
<dbReference type="EMBL" id="JAFMOW010000051">
    <property type="protein sequence ID" value="MBU9854384.1"/>
    <property type="molecule type" value="Genomic_DNA"/>
</dbReference>
<evidence type="ECO:0000313" key="4">
    <source>
        <dbReference type="Proteomes" id="UP000734343"/>
    </source>
</evidence>
<protein>
    <submittedName>
        <fullName evidence="3">ParB/RepB/Spo0J family partition protein</fullName>
    </submittedName>
</protein>
<dbReference type="SMART" id="SM00470">
    <property type="entry name" value="ParB"/>
    <property type="match status" value="1"/>
</dbReference>
<comment type="caution">
    <text evidence="3">The sequence shown here is derived from an EMBL/GenBank/DDBJ whole genome shotgun (WGS) entry which is preliminary data.</text>
</comment>
<name>A0ABS6LQI7_9GAMM</name>
<accession>A0ABS6LQI7</accession>
<evidence type="ECO:0000256" key="1">
    <source>
        <dbReference type="SAM" id="MobiDB-lite"/>
    </source>
</evidence>
<dbReference type="CDD" id="cd16406">
    <property type="entry name" value="ParB_N_like"/>
    <property type="match status" value="1"/>
</dbReference>
<evidence type="ECO:0000313" key="3">
    <source>
        <dbReference type="EMBL" id="MBU9854384.1"/>
    </source>
</evidence>
<feature type="compositionally biased region" description="Low complexity" evidence="1">
    <location>
        <begin position="1"/>
        <end position="13"/>
    </location>
</feature>
<feature type="domain" description="ParB-like N-terminal" evidence="2">
    <location>
        <begin position="38"/>
        <end position="134"/>
    </location>
</feature>
<organism evidence="3 4">
    <name type="scientific">Rahnella bonaserana</name>
    <dbReference type="NCBI Taxonomy" id="2816248"/>
    <lineage>
        <taxon>Bacteria</taxon>
        <taxon>Pseudomonadati</taxon>
        <taxon>Pseudomonadota</taxon>
        <taxon>Gammaproteobacteria</taxon>
        <taxon>Enterobacterales</taxon>
        <taxon>Yersiniaceae</taxon>
        <taxon>Rahnella</taxon>
    </lineage>
</organism>
<dbReference type="RefSeq" id="WP_217172037.1">
    <property type="nucleotide sequence ID" value="NZ_JAFMOW010000051.1"/>
</dbReference>
<dbReference type="Pfam" id="PF02195">
    <property type="entry name" value="ParB_N"/>
    <property type="match status" value="1"/>
</dbReference>
<dbReference type="InterPro" id="IPR003115">
    <property type="entry name" value="ParB_N"/>
</dbReference>
<evidence type="ECO:0000259" key="2">
    <source>
        <dbReference type="SMART" id="SM00470"/>
    </source>
</evidence>
<dbReference type="InterPro" id="IPR050336">
    <property type="entry name" value="Chromosome_partition/occlusion"/>
</dbReference>
<keyword evidence="4" id="KW-1185">Reference proteome</keyword>
<dbReference type="PANTHER" id="PTHR33375">
    <property type="entry name" value="CHROMOSOME-PARTITIONING PROTEIN PARB-RELATED"/>
    <property type="match status" value="1"/>
</dbReference>
<feature type="compositionally biased region" description="Polar residues" evidence="1">
    <location>
        <begin position="686"/>
        <end position="696"/>
    </location>
</feature>
<dbReference type="PANTHER" id="PTHR33375:SF7">
    <property type="entry name" value="CHROMOSOME 2-PARTITIONING PROTEIN PARB-RELATED"/>
    <property type="match status" value="1"/>
</dbReference>
<dbReference type="Proteomes" id="UP000734343">
    <property type="component" value="Unassembled WGS sequence"/>
</dbReference>
<sequence>MSVAESKAVSKASKSTKRPKNTAVNEAVEQALANTPVQMVPFSQLSLSPLNVRKAEPDAAKLQELAGSIRAVGVLHNLIVHRLPDGQLGAAAGGRRFRALSILLNEGAIAPDYAVPVKTVSDDVAEVVSAIENFQHESMHPADQIMAFARISASGKTAAEIGGLMGYSTQHVQKFLRLAGMVPALLAELAEDKINVDQLQALSASEDHERQLDVWKNAYGYYRNPKELREAVLRGEVSAEGHRLLEFVGRDAYEQAGGGFRFDLFTDEGFLTDTVLLDTLTRQKLTEVAGGIAQAEGWKWSEGRTDGISTYGDDAQKYLLLNLPHGELTPEESARFDALDKQLEALSEQDDSDDADHDALEQAADACQAEMSAIEKAAENRAWTDDVRANGGVVVFLRGNVISVRRGVMLRSDIPEVEKKAGVNNTIASIRTEDSTSEMPQAKQLSAVMAKSLSSERTLAVQAALAEQPQMALVIFVHDCLKSTFDHRSYNPSTLKVTLHAKTGLMLDNAPTSADGLAMQHLTAMHDTWQKLLPQDWHKSWDWLLTWDTQALINVMGYCLARTLDGASERLSDKDGKAGKDLEPVENLLGFTLRDWWLPTKANFFGRISKEQIADSLSQAGLDGASRDALKMKKADAAELAEEKILLTSWVPDCLLPVAAPIALPESDAVTATDAGGPETDAEATANASESDNIAA</sequence>
<feature type="region of interest" description="Disordered" evidence="1">
    <location>
        <begin position="670"/>
        <end position="696"/>
    </location>
</feature>